<protein>
    <submittedName>
        <fullName evidence="2">Uncharacterized protein</fullName>
    </submittedName>
</protein>
<feature type="region of interest" description="Disordered" evidence="1">
    <location>
        <begin position="36"/>
        <end position="80"/>
    </location>
</feature>
<evidence type="ECO:0000313" key="2">
    <source>
        <dbReference type="EMBL" id="GFO44289.1"/>
    </source>
</evidence>
<comment type="caution">
    <text evidence="2">The sequence shown here is derived from an EMBL/GenBank/DDBJ whole genome shotgun (WGS) entry which is preliminary data.</text>
</comment>
<dbReference type="Proteomes" id="UP000735302">
    <property type="component" value="Unassembled WGS sequence"/>
</dbReference>
<gene>
    <name evidence="2" type="ORF">PoB_007079400</name>
</gene>
<evidence type="ECO:0000313" key="3">
    <source>
        <dbReference type="Proteomes" id="UP000735302"/>
    </source>
</evidence>
<dbReference type="EMBL" id="BLXT01007949">
    <property type="protein sequence ID" value="GFO44289.1"/>
    <property type="molecule type" value="Genomic_DNA"/>
</dbReference>
<accession>A0AAV4DJC8</accession>
<name>A0AAV4DJC8_9GAST</name>
<dbReference type="AlphaFoldDB" id="A0AAV4DJC8"/>
<sequence length="80" mass="8848">MDIGRILDTRILMVIIYWCIRQASQKCVQLGATSSDLRDRPSFTASHATRDIKSHSTSPGPCPSFTLETRHGPLYSQGIG</sequence>
<reference evidence="2 3" key="1">
    <citation type="journal article" date="2021" name="Elife">
        <title>Chloroplast acquisition without the gene transfer in kleptoplastic sea slugs, Plakobranchus ocellatus.</title>
        <authorList>
            <person name="Maeda T."/>
            <person name="Takahashi S."/>
            <person name="Yoshida T."/>
            <person name="Shimamura S."/>
            <person name="Takaki Y."/>
            <person name="Nagai Y."/>
            <person name="Toyoda A."/>
            <person name="Suzuki Y."/>
            <person name="Arimoto A."/>
            <person name="Ishii H."/>
            <person name="Satoh N."/>
            <person name="Nishiyama T."/>
            <person name="Hasebe M."/>
            <person name="Maruyama T."/>
            <person name="Minagawa J."/>
            <person name="Obokata J."/>
            <person name="Shigenobu S."/>
        </authorList>
    </citation>
    <scope>NUCLEOTIDE SEQUENCE [LARGE SCALE GENOMIC DNA]</scope>
</reference>
<proteinExistence type="predicted"/>
<keyword evidence="3" id="KW-1185">Reference proteome</keyword>
<organism evidence="2 3">
    <name type="scientific">Plakobranchus ocellatus</name>
    <dbReference type="NCBI Taxonomy" id="259542"/>
    <lineage>
        <taxon>Eukaryota</taxon>
        <taxon>Metazoa</taxon>
        <taxon>Spiralia</taxon>
        <taxon>Lophotrochozoa</taxon>
        <taxon>Mollusca</taxon>
        <taxon>Gastropoda</taxon>
        <taxon>Heterobranchia</taxon>
        <taxon>Euthyneura</taxon>
        <taxon>Panpulmonata</taxon>
        <taxon>Sacoglossa</taxon>
        <taxon>Placobranchoidea</taxon>
        <taxon>Plakobranchidae</taxon>
        <taxon>Plakobranchus</taxon>
    </lineage>
</organism>
<evidence type="ECO:0000256" key="1">
    <source>
        <dbReference type="SAM" id="MobiDB-lite"/>
    </source>
</evidence>